<dbReference type="InterPro" id="IPR029063">
    <property type="entry name" value="SAM-dependent_MTases_sf"/>
</dbReference>
<keyword evidence="4" id="KW-1185">Reference proteome</keyword>
<accession>A0ABS7R0V1</accession>
<reference evidence="3 4" key="1">
    <citation type="submission" date="2021-08" db="EMBL/GenBank/DDBJ databases">
        <title>Streptomyces sp. PTM05 isolated from lichen.</title>
        <authorList>
            <person name="Somphong A."/>
            <person name="Phongsopitanun W."/>
            <person name="Tanasupawat S."/>
        </authorList>
    </citation>
    <scope>NUCLEOTIDE SEQUENCE [LARGE SCALE GENOMIC DNA]</scope>
    <source>
        <strain evidence="3 4">Ptm05</strain>
    </source>
</reference>
<name>A0ABS7R0V1_9ACTN</name>
<feature type="region of interest" description="Disordered" evidence="1">
    <location>
        <begin position="1"/>
        <end position="23"/>
    </location>
</feature>
<dbReference type="Gene3D" id="3.40.50.150">
    <property type="entry name" value="Vaccinia Virus protein VP39"/>
    <property type="match status" value="1"/>
</dbReference>
<keyword evidence="3" id="KW-0808">Transferase</keyword>
<dbReference type="Pfam" id="PF13649">
    <property type="entry name" value="Methyltransf_25"/>
    <property type="match status" value="1"/>
</dbReference>
<dbReference type="GO" id="GO:0032259">
    <property type="term" value="P:methylation"/>
    <property type="evidence" value="ECO:0007669"/>
    <property type="project" value="UniProtKB-KW"/>
</dbReference>
<sequence length="262" mass="26945">MTPTLVPGRPGWVGGPTAQADEDAGRARDWAEIQERMLVPLYEAVYERLDVGAATRLLALGCGAGLALLLAAARGAAVTGVDRDEWRLALARDRLPAHAAARLARGGAGAAADPAASAFTVVTAFDPFAPAAGRVAELTAAARLARRGAAVVVAGWGPPERCATAGVLGAAADAAGRDDLEGLCRAAGLRPDGGGRVRCPFGYADLDSAVRGLLASGLFDAAIAATDRVQTEKELTEALHPFLAQDGTVRMENVLRYVIART</sequence>
<evidence type="ECO:0000313" key="3">
    <source>
        <dbReference type="EMBL" id="MBY8888783.1"/>
    </source>
</evidence>
<dbReference type="Proteomes" id="UP001198565">
    <property type="component" value="Unassembled WGS sequence"/>
</dbReference>
<protein>
    <submittedName>
        <fullName evidence="3">SAM-dependent methyltransferase</fullName>
    </submittedName>
</protein>
<dbReference type="EMBL" id="JAINVZ010000029">
    <property type="protein sequence ID" value="MBY8888783.1"/>
    <property type="molecule type" value="Genomic_DNA"/>
</dbReference>
<organism evidence="3 4">
    <name type="scientific">Streptantibioticus parmotrematis</name>
    <dbReference type="NCBI Taxonomy" id="2873249"/>
    <lineage>
        <taxon>Bacteria</taxon>
        <taxon>Bacillati</taxon>
        <taxon>Actinomycetota</taxon>
        <taxon>Actinomycetes</taxon>
        <taxon>Kitasatosporales</taxon>
        <taxon>Streptomycetaceae</taxon>
        <taxon>Streptantibioticus</taxon>
    </lineage>
</organism>
<comment type="caution">
    <text evidence="3">The sequence shown here is derived from an EMBL/GenBank/DDBJ whole genome shotgun (WGS) entry which is preliminary data.</text>
</comment>
<evidence type="ECO:0000256" key="1">
    <source>
        <dbReference type="SAM" id="MobiDB-lite"/>
    </source>
</evidence>
<proteinExistence type="predicted"/>
<dbReference type="SUPFAM" id="SSF53335">
    <property type="entry name" value="S-adenosyl-L-methionine-dependent methyltransferases"/>
    <property type="match status" value="1"/>
</dbReference>
<evidence type="ECO:0000313" key="4">
    <source>
        <dbReference type="Proteomes" id="UP001198565"/>
    </source>
</evidence>
<feature type="domain" description="Methyltransferase" evidence="2">
    <location>
        <begin position="58"/>
        <end position="143"/>
    </location>
</feature>
<evidence type="ECO:0000259" key="2">
    <source>
        <dbReference type="Pfam" id="PF13649"/>
    </source>
</evidence>
<dbReference type="GO" id="GO:0008168">
    <property type="term" value="F:methyltransferase activity"/>
    <property type="evidence" value="ECO:0007669"/>
    <property type="project" value="UniProtKB-KW"/>
</dbReference>
<dbReference type="InterPro" id="IPR041698">
    <property type="entry name" value="Methyltransf_25"/>
</dbReference>
<gene>
    <name evidence="3" type="ORF">K7472_28635</name>
</gene>
<dbReference type="RefSeq" id="WP_222981538.1">
    <property type="nucleotide sequence ID" value="NZ_JAINVZ010000029.1"/>
</dbReference>
<keyword evidence="3" id="KW-0489">Methyltransferase</keyword>